<gene>
    <name evidence="3" type="ORF">K444DRAFT_6083</name>
</gene>
<feature type="transmembrane region" description="Helical" evidence="2">
    <location>
        <begin position="28"/>
        <end position="51"/>
    </location>
</feature>
<dbReference type="Proteomes" id="UP000235371">
    <property type="component" value="Unassembled WGS sequence"/>
</dbReference>
<sequence length="92" mass="10178">MALSGPLPTTSPSVEDIPSRSLSTDTKINLIIGIFTIVTGALSTLFAWAMWRLTGDRRRRRGHESLTVDSNPLQVIPEPRGRMGYEVTLKLL</sequence>
<reference evidence="3 4" key="1">
    <citation type="submission" date="2016-04" db="EMBL/GenBank/DDBJ databases">
        <title>A degradative enzymes factory behind the ericoid mycorrhizal symbiosis.</title>
        <authorList>
            <consortium name="DOE Joint Genome Institute"/>
            <person name="Martino E."/>
            <person name="Morin E."/>
            <person name="Grelet G."/>
            <person name="Kuo A."/>
            <person name="Kohler A."/>
            <person name="Daghino S."/>
            <person name="Barry K."/>
            <person name="Choi C."/>
            <person name="Cichocki N."/>
            <person name="Clum A."/>
            <person name="Copeland A."/>
            <person name="Hainaut M."/>
            <person name="Haridas S."/>
            <person name="Labutti K."/>
            <person name="Lindquist E."/>
            <person name="Lipzen A."/>
            <person name="Khouja H.-R."/>
            <person name="Murat C."/>
            <person name="Ohm R."/>
            <person name="Olson A."/>
            <person name="Spatafora J."/>
            <person name="Veneault-Fourrey C."/>
            <person name="Henrissat B."/>
            <person name="Grigoriev I."/>
            <person name="Martin F."/>
            <person name="Perotto S."/>
        </authorList>
    </citation>
    <scope>NUCLEOTIDE SEQUENCE [LARGE SCALE GENOMIC DNA]</scope>
    <source>
        <strain evidence="3 4">E</strain>
    </source>
</reference>
<feature type="region of interest" description="Disordered" evidence="1">
    <location>
        <begin position="1"/>
        <end position="21"/>
    </location>
</feature>
<protein>
    <submittedName>
        <fullName evidence="3">Uncharacterized protein</fullName>
    </submittedName>
</protein>
<dbReference type="OrthoDB" id="3514740at2759"/>
<dbReference type="RefSeq" id="XP_024744013.1">
    <property type="nucleotide sequence ID" value="XM_024879353.1"/>
</dbReference>
<accession>A0A2J6TVQ9</accession>
<evidence type="ECO:0000313" key="4">
    <source>
        <dbReference type="Proteomes" id="UP000235371"/>
    </source>
</evidence>
<keyword evidence="4" id="KW-1185">Reference proteome</keyword>
<dbReference type="EMBL" id="KZ613740">
    <property type="protein sequence ID" value="PMD67109.1"/>
    <property type="molecule type" value="Genomic_DNA"/>
</dbReference>
<keyword evidence="2" id="KW-1133">Transmembrane helix</keyword>
<dbReference type="GeneID" id="36587430"/>
<evidence type="ECO:0000256" key="1">
    <source>
        <dbReference type="SAM" id="MobiDB-lite"/>
    </source>
</evidence>
<keyword evidence="2" id="KW-0812">Transmembrane</keyword>
<organism evidence="3 4">
    <name type="scientific">Hyaloscypha bicolor E</name>
    <dbReference type="NCBI Taxonomy" id="1095630"/>
    <lineage>
        <taxon>Eukaryota</taxon>
        <taxon>Fungi</taxon>
        <taxon>Dikarya</taxon>
        <taxon>Ascomycota</taxon>
        <taxon>Pezizomycotina</taxon>
        <taxon>Leotiomycetes</taxon>
        <taxon>Helotiales</taxon>
        <taxon>Hyaloscyphaceae</taxon>
        <taxon>Hyaloscypha</taxon>
        <taxon>Hyaloscypha bicolor</taxon>
    </lineage>
</organism>
<dbReference type="AlphaFoldDB" id="A0A2J6TVQ9"/>
<name>A0A2J6TVQ9_9HELO</name>
<dbReference type="InParanoid" id="A0A2J6TVQ9"/>
<proteinExistence type="predicted"/>
<evidence type="ECO:0000256" key="2">
    <source>
        <dbReference type="SAM" id="Phobius"/>
    </source>
</evidence>
<keyword evidence="2" id="KW-0472">Membrane</keyword>
<evidence type="ECO:0000313" key="3">
    <source>
        <dbReference type="EMBL" id="PMD67109.1"/>
    </source>
</evidence>